<dbReference type="Proteomes" id="UP000671995">
    <property type="component" value="Chromosome"/>
</dbReference>
<evidence type="ECO:0000313" key="16">
    <source>
        <dbReference type="EMBL" id="QTQ11544.1"/>
    </source>
</evidence>
<dbReference type="Pfam" id="PF00905">
    <property type="entry name" value="Transpeptidase"/>
    <property type="match status" value="1"/>
</dbReference>
<accession>A0A975EZZ9</accession>
<evidence type="ECO:0000256" key="6">
    <source>
        <dbReference type="ARBA" id="ARBA00022676"/>
    </source>
</evidence>
<evidence type="ECO:0000256" key="12">
    <source>
        <dbReference type="SAM" id="MobiDB-lite"/>
    </source>
</evidence>
<dbReference type="Gene3D" id="1.10.3810.10">
    <property type="entry name" value="Biosynthetic peptidoglycan transglycosylase-like"/>
    <property type="match status" value="1"/>
</dbReference>
<dbReference type="InterPro" id="IPR036950">
    <property type="entry name" value="PBP_transglycosylase"/>
</dbReference>
<evidence type="ECO:0000256" key="3">
    <source>
        <dbReference type="ARBA" id="ARBA00007739"/>
    </source>
</evidence>
<dbReference type="InterPro" id="IPR001460">
    <property type="entry name" value="PCN-bd_Tpept"/>
</dbReference>
<evidence type="ECO:0000256" key="5">
    <source>
        <dbReference type="ARBA" id="ARBA00022670"/>
    </source>
</evidence>
<evidence type="ECO:0000259" key="14">
    <source>
        <dbReference type="Pfam" id="PF00905"/>
    </source>
</evidence>
<evidence type="ECO:0000256" key="4">
    <source>
        <dbReference type="ARBA" id="ARBA00022645"/>
    </source>
</evidence>
<evidence type="ECO:0000256" key="13">
    <source>
        <dbReference type="SAM" id="Phobius"/>
    </source>
</evidence>
<gene>
    <name evidence="16" type="ORF">HRI96_04590</name>
</gene>
<dbReference type="GO" id="GO:0008658">
    <property type="term" value="F:penicillin binding"/>
    <property type="evidence" value="ECO:0007669"/>
    <property type="project" value="InterPro"/>
</dbReference>
<dbReference type="Pfam" id="PF00912">
    <property type="entry name" value="Transgly"/>
    <property type="match status" value="1"/>
</dbReference>
<evidence type="ECO:0000256" key="8">
    <source>
        <dbReference type="ARBA" id="ARBA00022801"/>
    </source>
</evidence>
<feature type="domain" description="Penicillin-binding protein transpeptidase" evidence="14">
    <location>
        <begin position="357"/>
        <end position="536"/>
    </location>
</feature>
<dbReference type="SUPFAM" id="SSF53955">
    <property type="entry name" value="Lysozyme-like"/>
    <property type="match status" value="1"/>
</dbReference>
<evidence type="ECO:0000256" key="7">
    <source>
        <dbReference type="ARBA" id="ARBA00022679"/>
    </source>
</evidence>
<dbReference type="GO" id="GO:0006508">
    <property type="term" value="P:proteolysis"/>
    <property type="evidence" value="ECO:0007669"/>
    <property type="project" value="UniProtKB-KW"/>
</dbReference>
<keyword evidence="6" id="KW-0328">Glycosyltransferase</keyword>
<dbReference type="SUPFAM" id="SSF56601">
    <property type="entry name" value="beta-lactamase/transpeptidase-like"/>
    <property type="match status" value="1"/>
</dbReference>
<dbReference type="InterPro" id="IPR012338">
    <property type="entry name" value="Beta-lactam/transpept-like"/>
</dbReference>
<dbReference type="EMBL" id="CP054257">
    <property type="protein sequence ID" value="QTQ11544.1"/>
    <property type="molecule type" value="Genomic_DNA"/>
</dbReference>
<keyword evidence="9" id="KW-0511">Multifunctional enzyme</keyword>
<dbReference type="InterPro" id="IPR050396">
    <property type="entry name" value="Glycosyltr_51/Transpeptidase"/>
</dbReference>
<comment type="pathway">
    <text evidence="1">Cell wall biogenesis; peptidoglycan biosynthesis.</text>
</comment>
<dbReference type="GO" id="GO:0009252">
    <property type="term" value="P:peptidoglycan biosynthetic process"/>
    <property type="evidence" value="ECO:0007669"/>
    <property type="project" value="TreeGrafter"/>
</dbReference>
<comment type="similarity">
    <text evidence="2">In the C-terminal section; belongs to the transpeptidase family.</text>
</comment>
<keyword evidence="7" id="KW-0808">Transferase</keyword>
<dbReference type="GO" id="GO:0004180">
    <property type="term" value="F:carboxypeptidase activity"/>
    <property type="evidence" value="ECO:0007669"/>
    <property type="project" value="UniProtKB-KW"/>
</dbReference>
<comment type="similarity">
    <text evidence="3">In the N-terminal section; belongs to the glycosyltransferase 51 family.</text>
</comment>
<comment type="catalytic activity">
    <reaction evidence="11">
        <text>[GlcNAc-(1-&gt;4)-Mur2Ac(oyl-L-Ala-gamma-D-Glu-L-Lys-D-Ala-D-Ala)](n)-di-trans,octa-cis-undecaprenyl diphosphate + beta-D-GlcNAc-(1-&gt;4)-Mur2Ac(oyl-L-Ala-gamma-D-Glu-L-Lys-D-Ala-D-Ala)-di-trans,octa-cis-undecaprenyl diphosphate = [GlcNAc-(1-&gt;4)-Mur2Ac(oyl-L-Ala-gamma-D-Glu-L-Lys-D-Ala-D-Ala)](n+1)-di-trans,octa-cis-undecaprenyl diphosphate + di-trans,octa-cis-undecaprenyl diphosphate + H(+)</text>
        <dbReference type="Rhea" id="RHEA:23708"/>
        <dbReference type="Rhea" id="RHEA-COMP:9602"/>
        <dbReference type="Rhea" id="RHEA-COMP:9603"/>
        <dbReference type="ChEBI" id="CHEBI:15378"/>
        <dbReference type="ChEBI" id="CHEBI:58405"/>
        <dbReference type="ChEBI" id="CHEBI:60033"/>
        <dbReference type="ChEBI" id="CHEBI:78435"/>
        <dbReference type="EC" id="2.4.99.28"/>
    </reaction>
</comment>
<evidence type="ECO:0000256" key="11">
    <source>
        <dbReference type="ARBA" id="ARBA00049902"/>
    </source>
</evidence>
<keyword evidence="13" id="KW-0472">Membrane</keyword>
<reference evidence="16" key="1">
    <citation type="submission" date="2020-05" db="EMBL/GenBank/DDBJ databases">
        <authorList>
            <person name="Zeng H."/>
            <person name="Chan Y.K."/>
            <person name="Watt R.M."/>
        </authorList>
    </citation>
    <scope>NUCLEOTIDE SEQUENCE</scope>
    <source>
        <strain evidence="16">ATCC 700773</strain>
    </source>
</reference>
<feature type="region of interest" description="Disordered" evidence="12">
    <location>
        <begin position="539"/>
        <end position="562"/>
    </location>
</feature>
<organism evidence="16 17">
    <name type="scientific">Treponema parvum</name>
    <dbReference type="NCBI Taxonomy" id="138851"/>
    <lineage>
        <taxon>Bacteria</taxon>
        <taxon>Pseudomonadati</taxon>
        <taxon>Spirochaetota</taxon>
        <taxon>Spirochaetia</taxon>
        <taxon>Spirochaetales</taxon>
        <taxon>Treponemataceae</taxon>
        <taxon>Treponema</taxon>
    </lineage>
</organism>
<dbReference type="EC" id="2.4.99.28" evidence="10"/>
<feature type="domain" description="Glycosyl transferase family 51" evidence="15">
    <location>
        <begin position="69"/>
        <end position="231"/>
    </location>
</feature>
<name>A0A975EZZ9_9SPIR</name>
<dbReference type="RefSeq" id="WP_210118339.1">
    <property type="nucleotide sequence ID" value="NZ_CP054257.1"/>
</dbReference>
<keyword evidence="8" id="KW-0378">Hydrolase</keyword>
<evidence type="ECO:0000256" key="2">
    <source>
        <dbReference type="ARBA" id="ARBA00007090"/>
    </source>
</evidence>
<feature type="transmembrane region" description="Helical" evidence="13">
    <location>
        <begin position="21"/>
        <end position="40"/>
    </location>
</feature>
<evidence type="ECO:0000256" key="1">
    <source>
        <dbReference type="ARBA" id="ARBA00004752"/>
    </source>
</evidence>
<evidence type="ECO:0000313" key="17">
    <source>
        <dbReference type="Proteomes" id="UP000671995"/>
    </source>
</evidence>
<keyword evidence="13" id="KW-1133">Transmembrane helix</keyword>
<proteinExistence type="inferred from homology"/>
<evidence type="ECO:0000256" key="9">
    <source>
        <dbReference type="ARBA" id="ARBA00023268"/>
    </source>
</evidence>
<dbReference type="GO" id="GO:0030288">
    <property type="term" value="C:outer membrane-bounded periplasmic space"/>
    <property type="evidence" value="ECO:0007669"/>
    <property type="project" value="TreeGrafter"/>
</dbReference>
<feature type="compositionally biased region" description="Polar residues" evidence="12">
    <location>
        <begin position="539"/>
        <end position="559"/>
    </location>
</feature>
<reference evidence="16" key="2">
    <citation type="journal article" date="2021" name="Microbiol. Resour. Announc.">
        <title>Complete Genome Sequences of Three Human Oral Treponema parvum Isolates.</title>
        <authorList>
            <person name="Zeng H."/>
            <person name="Watt R.M."/>
        </authorList>
    </citation>
    <scope>NUCLEOTIDE SEQUENCE</scope>
    <source>
        <strain evidence="16">ATCC 700773</strain>
    </source>
</reference>
<sequence>MKDVSKIQKNIRDAGLCTAGLCAAGALVLFAVLDLFVLPFPKLDAFKKRDWSTRVYDRRGTLVQVLALENGVRREFTPLSAMPHQAVDIFLAAEDKRFFSHCGVDFSAVVRAALQNIQSGQRVSGASTVTMQLARLVVPAKKRNFAAKLNEARNALRIERRLSKNEILELYLNTLPFGFQTEGITSAAKTFFASPLEELSAEQLCCLAVIPRRPSGNNPLEHPHVCAERAYELYRSLPGPAAGGYFAAGGGNGRSPKTDMNLPSDTLGADAADSGNGASIDSAPLEHFVCVAEKAKRAEYPFYLPHCVDFVKKRYARAELPLPAEWHLTADALFSFQAENLLANELEHNSHARVYNGAVFAIENETGNIIVWVGSNSYFDRDHQGQLDGVTAMNQSGSSSKPFLYALALDKGYKPSDVLPDIPLRFGSDEVYIPRNFNNRYNGPVRFRTALASSLNVPAVSLLDSIGEAAYADTLDKLHFDSIRTKGLDAGLALALGSAPVSLYELVRAFSVFPRDGTVIPLRLLEKSAYAGASLRSADLQSDGTGTSSTAANGASLRSTEPPPASVNDVFFADDFLPSRVYSPDSARIICSILSDSEARVKGFGFSSVFKTDFPSIFKTGTANQYQSLIALCASSAYTVGVWLGNFSGETVIGKTGSSIPAYIAKEVLTRLHAAADGNGKILPARAFAEPEHWHRGTVCALSGMIASPDCPNTIREYLPDSLTAEDKKKLRCTWHTKENGRLKTVYPEEYRNWFLSAERYGAVNAGGAPLAIVRPVSGSRFLYDSAYKNIAVVPLEINGGHGDTVRVFLDGAEYAVLERPFFINLSAGKGKHRVRAVCESEEQTVFFTVE</sequence>
<evidence type="ECO:0000256" key="10">
    <source>
        <dbReference type="ARBA" id="ARBA00044770"/>
    </source>
</evidence>
<dbReference type="InterPro" id="IPR001264">
    <property type="entry name" value="Glyco_trans_51"/>
</dbReference>
<keyword evidence="13" id="KW-0812">Transmembrane</keyword>
<dbReference type="Gene3D" id="3.40.710.10">
    <property type="entry name" value="DD-peptidase/beta-lactamase superfamily"/>
    <property type="match status" value="1"/>
</dbReference>
<protein>
    <recommendedName>
        <fullName evidence="10">peptidoglycan glycosyltransferase</fullName>
        <ecNumber evidence="10">2.4.99.28</ecNumber>
    </recommendedName>
</protein>
<dbReference type="PANTHER" id="PTHR32282">
    <property type="entry name" value="BINDING PROTEIN TRANSPEPTIDASE, PUTATIVE-RELATED"/>
    <property type="match status" value="1"/>
</dbReference>
<dbReference type="GO" id="GO:0008955">
    <property type="term" value="F:peptidoglycan glycosyltransferase activity"/>
    <property type="evidence" value="ECO:0007669"/>
    <property type="project" value="UniProtKB-EC"/>
</dbReference>
<dbReference type="InterPro" id="IPR023346">
    <property type="entry name" value="Lysozyme-like_dom_sf"/>
</dbReference>
<dbReference type="PANTHER" id="PTHR32282:SF15">
    <property type="entry name" value="PENICILLIN-BINDING PROTEIN 1C"/>
    <property type="match status" value="1"/>
</dbReference>
<keyword evidence="5" id="KW-0645">Protease</keyword>
<evidence type="ECO:0000259" key="15">
    <source>
        <dbReference type="Pfam" id="PF00912"/>
    </source>
</evidence>
<dbReference type="AlphaFoldDB" id="A0A975EZZ9"/>
<keyword evidence="4" id="KW-0121">Carboxypeptidase</keyword>